<keyword evidence="3" id="KW-1185">Reference proteome</keyword>
<dbReference type="PANTHER" id="PTHR31479:SF3">
    <property type="entry name" value="ALPHA_BETA-HYDROLASES SUPERFAMILY PROTEIN"/>
    <property type="match status" value="1"/>
</dbReference>
<sequence length="226" mass="25178">MRPSGTPRAVLALRGTLLKSPTIRRDIEDDLRFLAWESLKSSVRFSTTLEALKLIVEKYGSTNVCIAGHSLGAGFALQVAMNLRSIGEKAGFAWKRFKSILPSSAGSRSNYEEKPAILACVENGFHIYMSITYVATIMNQQGILMSMPKQPMTLIRKTPIPLMVKLLQSFCDVQGKKKFLEAHGLVQWWSDDVELQLTLHNSKLISNQLKSLYTLPPPTPTQGKVQ</sequence>
<dbReference type="PANTHER" id="PTHR31479">
    <property type="entry name" value="ALPHA/BETA-HYDROLASES SUPERFAMILY PROTEIN"/>
    <property type="match status" value="1"/>
</dbReference>
<dbReference type="Proteomes" id="UP000631114">
    <property type="component" value="Unassembled WGS sequence"/>
</dbReference>
<dbReference type="Gene3D" id="3.40.50.1820">
    <property type="entry name" value="alpha/beta hydrolase"/>
    <property type="match status" value="1"/>
</dbReference>
<comment type="caution">
    <text evidence="2">The sequence shown here is derived from an EMBL/GenBank/DDBJ whole genome shotgun (WGS) entry which is preliminary data.</text>
</comment>
<dbReference type="OrthoDB" id="1707188at2759"/>
<dbReference type="Pfam" id="PF01764">
    <property type="entry name" value="Lipase_3"/>
    <property type="match status" value="1"/>
</dbReference>
<name>A0A835LQI4_9MAGN</name>
<feature type="domain" description="Fungal lipase-type" evidence="1">
    <location>
        <begin position="47"/>
        <end position="89"/>
    </location>
</feature>
<protein>
    <recommendedName>
        <fullName evidence="1">Fungal lipase-type domain-containing protein</fullName>
    </recommendedName>
</protein>
<reference evidence="2 3" key="1">
    <citation type="submission" date="2020-10" db="EMBL/GenBank/DDBJ databases">
        <title>The Coptis chinensis genome and diversification of protoberbering-type alkaloids.</title>
        <authorList>
            <person name="Wang B."/>
            <person name="Shu S."/>
            <person name="Song C."/>
            <person name="Liu Y."/>
        </authorList>
    </citation>
    <scope>NUCLEOTIDE SEQUENCE [LARGE SCALE GENOMIC DNA]</scope>
    <source>
        <strain evidence="2">HL-2020</strain>
        <tissue evidence="2">Leaf</tissue>
    </source>
</reference>
<gene>
    <name evidence="2" type="ORF">IFM89_006365</name>
</gene>
<accession>A0A835LQI4</accession>
<evidence type="ECO:0000313" key="2">
    <source>
        <dbReference type="EMBL" id="KAF9604358.1"/>
    </source>
</evidence>
<evidence type="ECO:0000259" key="1">
    <source>
        <dbReference type="Pfam" id="PF01764"/>
    </source>
</evidence>
<evidence type="ECO:0000313" key="3">
    <source>
        <dbReference type="Proteomes" id="UP000631114"/>
    </source>
</evidence>
<dbReference type="EMBL" id="JADFTS010000005">
    <property type="protein sequence ID" value="KAF9604358.1"/>
    <property type="molecule type" value="Genomic_DNA"/>
</dbReference>
<dbReference type="InterPro" id="IPR029058">
    <property type="entry name" value="AB_hydrolase_fold"/>
</dbReference>
<dbReference type="AlphaFoldDB" id="A0A835LQI4"/>
<proteinExistence type="predicted"/>
<dbReference type="InterPro" id="IPR002921">
    <property type="entry name" value="Fungal_lipase-type"/>
</dbReference>
<dbReference type="SUPFAM" id="SSF53474">
    <property type="entry name" value="alpha/beta-Hydrolases"/>
    <property type="match status" value="2"/>
</dbReference>
<dbReference type="GO" id="GO:0006629">
    <property type="term" value="P:lipid metabolic process"/>
    <property type="evidence" value="ECO:0007669"/>
    <property type="project" value="InterPro"/>
</dbReference>
<organism evidence="2 3">
    <name type="scientific">Coptis chinensis</name>
    <dbReference type="NCBI Taxonomy" id="261450"/>
    <lineage>
        <taxon>Eukaryota</taxon>
        <taxon>Viridiplantae</taxon>
        <taxon>Streptophyta</taxon>
        <taxon>Embryophyta</taxon>
        <taxon>Tracheophyta</taxon>
        <taxon>Spermatophyta</taxon>
        <taxon>Magnoliopsida</taxon>
        <taxon>Ranunculales</taxon>
        <taxon>Ranunculaceae</taxon>
        <taxon>Coptidoideae</taxon>
        <taxon>Coptis</taxon>
    </lineage>
</organism>